<keyword evidence="2 7" id="KW-0812">Transmembrane</keyword>
<evidence type="ECO:0000313" key="9">
    <source>
        <dbReference type="Proteomes" id="UP001293254"/>
    </source>
</evidence>
<gene>
    <name evidence="8" type="ORF">Salat_2395600</name>
</gene>
<evidence type="ECO:0000256" key="3">
    <source>
        <dbReference type="ARBA" id="ARBA00022729"/>
    </source>
</evidence>
<evidence type="ECO:0000256" key="7">
    <source>
        <dbReference type="SAM" id="Phobius"/>
    </source>
</evidence>
<dbReference type="PANTHER" id="PTHR48063:SF112">
    <property type="entry name" value="RECEPTOR LIKE PROTEIN 30-LIKE"/>
    <property type="match status" value="1"/>
</dbReference>
<protein>
    <submittedName>
        <fullName evidence="8">Uncharacterized protein</fullName>
    </submittedName>
</protein>
<comment type="subcellular location">
    <subcellularLocation>
        <location evidence="1">Membrane</location>
        <topology evidence="1">Single-pass type I membrane protein</topology>
    </subcellularLocation>
</comment>
<dbReference type="GO" id="GO:0016020">
    <property type="term" value="C:membrane"/>
    <property type="evidence" value="ECO:0007669"/>
    <property type="project" value="UniProtKB-SubCell"/>
</dbReference>
<evidence type="ECO:0000256" key="6">
    <source>
        <dbReference type="ARBA" id="ARBA00023180"/>
    </source>
</evidence>
<dbReference type="PANTHER" id="PTHR48063">
    <property type="entry name" value="LRR RECEPTOR-LIKE KINASE"/>
    <property type="match status" value="1"/>
</dbReference>
<dbReference type="Gene3D" id="3.80.10.10">
    <property type="entry name" value="Ribonuclease Inhibitor"/>
    <property type="match status" value="1"/>
</dbReference>
<keyword evidence="4 7" id="KW-1133">Transmembrane helix</keyword>
<proteinExistence type="predicted"/>
<name>A0AAE1XXM4_9LAMI</name>
<feature type="transmembrane region" description="Helical" evidence="7">
    <location>
        <begin position="82"/>
        <end position="103"/>
    </location>
</feature>
<keyword evidence="3" id="KW-0732">Signal</keyword>
<dbReference type="InterPro" id="IPR046956">
    <property type="entry name" value="RLP23-like"/>
</dbReference>
<evidence type="ECO:0000313" key="8">
    <source>
        <dbReference type="EMBL" id="KAK4419827.1"/>
    </source>
</evidence>
<comment type="caution">
    <text evidence="8">The sequence shown here is derived from an EMBL/GenBank/DDBJ whole genome shotgun (WGS) entry which is preliminary data.</text>
</comment>
<dbReference type="EMBL" id="JACGWO010000009">
    <property type="protein sequence ID" value="KAK4419827.1"/>
    <property type="molecule type" value="Genomic_DNA"/>
</dbReference>
<reference evidence="8" key="1">
    <citation type="submission" date="2020-06" db="EMBL/GenBank/DDBJ databases">
        <authorList>
            <person name="Li T."/>
            <person name="Hu X."/>
            <person name="Zhang T."/>
            <person name="Song X."/>
            <person name="Zhang H."/>
            <person name="Dai N."/>
            <person name="Sheng W."/>
            <person name="Hou X."/>
            <person name="Wei L."/>
        </authorList>
    </citation>
    <scope>NUCLEOTIDE SEQUENCE</scope>
    <source>
        <strain evidence="8">3651</strain>
        <tissue evidence="8">Leaf</tissue>
    </source>
</reference>
<dbReference type="AlphaFoldDB" id="A0AAE1XXM4"/>
<evidence type="ECO:0000256" key="2">
    <source>
        <dbReference type="ARBA" id="ARBA00022692"/>
    </source>
</evidence>
<dbReference type="InterPro" id="IPR032675">
    <property type="entry name" value="LRR_dom_sf"/>
</dbReference>
<evidence type="ECO:0000256" key="4">
    <source>
        <dbReference type="ARBA" id="ARBA00022989"/>
    </source>
</evidence>
<keyword evidence="9" id="KW-1185">Reference proteome</keyword>
<sequence length="141" mass="16156">MGKIPKELTRLTFLSFLNLSNNQLVGPIPSGPQFQTSSPDSFKGNTGLCGFPLNISCSNTGENDNVPPPNPHRKEEAIEWEYVSVALGYVVGLGSILWLLLVFRKFRHKFNDQTEQVFEKIFKPKDRKKEQRGRVNRRRYC</sequence>
<keyword evidence="5 7" id="KW-0472">Membrane</keyword>
<dbReference type="Proteomes" id="UP001293254">
    <property type="component" value="Unassembled WGS sequence"/>
</dbReference>
<dbReference type="SUPFAM" id="SSF52058">
    <property type="entry name" value="L domain-like"/>
    <property type="match status" value="1"/>
</dbReference>
<organism evidence="8 9">
    <name type="scientific">Sesamum alatum</name>
    <dbReference type="NCBI Taxonomy" id="300844"/>
    <lineage>
        <taxon>Eukaryota</taxon>
        <taxon>Viridiplantae</taxon>
        <taxon>Streptophyta</taxon>
        <taxon>Embryophyta</taxon>
        <taxon>Tracheophyta</taxon>
        <taxon>Spermatophyta</taxon>
        <taxon>Magnoliopsida</taxon>
        <taxon>eudicotyledons</taxon>
        <taxon>Gunneridae</taxon>
        <taxon>Pentapetalae</taxon>
        <taxon>asterids</taxon>
        <taxon>lamiids</taxon>
        <taxon>Lamiales</taxon>
        <taxon>Pedaliaceae</taxon>
        <taxon>Sesamum</taxon>
    </lineage>
</organism>
<reference evidence="8" key="2">
    <citation type="journal article" date="2024" name="Plant">
        <title>Genomic evolution and insights into agronomic trait innovations of Sesamum species.</title>
        <authorList>
            <person name="Miao H."/>
            <person name="Wang L."/>
            <person name="Qu L."/>
            <person name="Liu H."/>
            <person name="Sun Y."/>
            <person name="Le M."/>
            <person name="Wang Q."/>
            <person name="Wei S."/>
            <person name="Zheng Y."/>
            <person name="Lin W."/>
            <person name="Duan Y."/>
            <person name="Cao H."/>
            <person name="Xiong S."/>
            <person name="Wang X."/>
            <person name="Wei L."/>
            <person name="Li C."/>
            <person name="Ma Q."/>
            <person name="Ju M."/>
            <person name="Zhao R."/>
            <person name="Li G."/>
            <person name="Mu C."/>
            <person name="Tian Q."/>
            <person name="Mei H."/>
            <person name="Zhang T."/>
            <person name="Gao T."/>
            <person name="Zhang H."/>
        </authorList>
    </citation>
    <scope>NUCLEOTIDE SEQUENCE</scope>
    <source>
        <strain evidence="8">3651</strain>
    </source>
</reference>
<evidence type="ECO:0000256" key="5">
    <source>
        <dbReference type="ARBA" id="ARBA00023136"/>
    </source>
</evidence>
<evidence type="ECO:0000256" key="1">
    <source>
        <dbReference type="ARBA" id="ARBA00004479"/>
    </source>
</evidence>
<accession>A0AAE1XXM4</accession>
<keyword evidence="6" id="KW-0325">Glycoprotein</keyword>